<protein>
    <submittedName>
        <fullName evidence="2">Uncharacterized protein</fullName>
    </submittedName>
</protein>
<evidence type="ECO:0000313" key="3">
    <source>
        <dbReference type="Proteomes" id="UP000654345"/>
    </source>
</evidence>
<dbReference type="Proteomes" id="UP000654345">
    <property type="component" value="Unassembled WGS sequence"/>
</dbReference>
<accession>A0ABQ3UXQ2</accession>
<gene>
    <name evidence="2" type="ORF">KSB_61010</name>
</gene>
<organism evidence="2 3">
    <name type="scientific">Ktedonobacter robiniae</name>
    <dbReference type="NCBI Taxonomy" id="2778365"/>
    <lineage>
        <taxon>Bacteria</taxon>
        <taxon>Bacillati</taxon>
        <taxon>Chloroflexota</taxon>
        <taxon>Ktedonobacteria</taxon>
        <taxon>Ktedonobacterales</taxon>
        <taxon>Ktedonobacteraceae</taxon>
        <taxon>Ktedonobacter</taxon>
    </lineage>
</organism>
<evidence type="ECO:0000313" key="2">
    <source>
        <dbReference type="EMBL" id="GHO57626.1"/>
    </source>
</evidence>
<keyword evidence="3" id="KW-1185">Reference proteome</keyword>
<comment type="caution">
    <text evidence="2">The sequence shown here is derived from an EMBL/GenBank/DDBJ whole genome shotgun (WGS) entry which is preliminary data.</text>
</comment>
<feature type="compositionally biased region" description="Polar residues" evidence="1">
    <location>
        <begin position="86"/>
        <end position="102"/>
    </location>
</feature>
<sequence length="118" mass="12897">MLLWIEAAICDTNGWPENCMDRAACDTSEEENPDKSNRYHQPNAKTFALTNSSSFADSDSIIHSDANTDTGTNSNTAPASAKTRTHTASTCTPSSTNRSKWQSPGYDFTPGEREVTMK</sequence>
<proteinExistence type="predicted"/>
<evidence type="ECO:0000256" key="1">
    <source>
        <dbReference type="SAM" id="MobiDB-lite"/>
    </source>
</evidence>
<feature type="region of interest" description="Disordered" evidence="1">
    <location>
        <begin position="58"/>
        <end position="118"/>
    </location>
</feature>
<dbReference type="EMBL" id="BNJG01000002">
    <property type="protein sequence ID" value="GHO57626.1"/>
    <property type="molecule type" value="Genomic_DNA"/>
</dbReference>
<reference evidence="2 3" key="1">
    <citation type="journal article" date="2021" name="Int. J. Syst. Evol. Microbiol.">
        <title>Reticulibacter mediterranei gen. nov., sp. nov., within the new family Reticulibacteraceae fam. nov., and Ktedonospora formicarum gen. nov., sp. nov., Ktedonobacter robiniae sp. nov., Dictyobacter formicarum sp. nov. and Dictyobacter arantiisoli sp. nov., belonging to the class Ktedonobacteria.</title>
        <authorList>
            <person name="Yabe S."/>
            <person name="Zheng Y."/>
            <person name="Wang C.M."/>
            <person name="Sakai Y."/>
            <person name="Abe K."/>
            <person name="Yokota A."/>
            <person name="Donadio S."/>
            <person name="Cavaletti L."/>
            <person name="Monciardini P."/>
        </authorList>
    </citation>
    <scope>NUCLEOTIDE SEQUENCE [LARGE SCALE GENOMIC DNA]</scope>
    <source>
        <strain evidence="2 3">SOSP1-30</strain>
    </source>
</reference>
<name>A0ABQ3UXQ2_9CHLR</name>
<feature type="compositionally biased region" description="Polar residues" evidence="1">
    <location>
        <begin position="65"/>
        <end position="78"/>
    </location>
</feature>